<dbReference type="RefSeq" id="WP_087357158.1">
    <property type="nucleotide sequence ID" value="NZ_NFLJ01000004.1"/>
</dbReference>
<protein>
    <recommendedName>
        <fullName evidence="4">ABC transporter permease</fullName>
    </recommendedName>
</protein>
<proteinExistence type="predicted"/>
<dbReference type="OrthoDB" id="9789229at2"/>
<organism evidence="2 3">
    <name type="scientific">Massilimicrobiota timonensis</name>
    <dbReference type="NCBI Taxonomy" id="1776392"/>
    <lineage>
        <taxon>Bacteria</taxon>
        <taxon>Bacillati</taxon>
        <taxon>Bacillota</taxon>
        <taxon>Erysipelotrichia</taxon>
        <taxon>Erysipelotrichales</taxon>
        <taxon>Erysipelotrichaceae</taxon>
        <taxon>Massilimicrobiota</taxon>
    </lineage>
</organism>
<feature type="transmembrane region" description="Helical" evidence="1">
    <location>
        <begin position="273"/>
        <end position="293"/>
    </location>
</feature>
<accession>A0A1Y4T1N4</accession>
<feature type="transmembrane region" description="Helical" evidence="1">
    <location>
        <begin position="66"/>
        <end position="88"/>
    </location>
</feature>
<comment type="caution">
    <text evidence="2">The sequence shown here is derived from an EMBL/GenBank/DDBJ whole genome shotgun (WGS) entry which is preliminary data.</text>
</comment>
<keyword evidence="1" id="KW-1133">Transmembrane helix</keyword>
<feature type="transmembrane region" description="Helical" evidence="1">
    <location>
        <begin position="41"/>
        <end position="60"/>
    </location>
</feature>
<keyword evidence="1" id="KW-0472">Membrane</keyword>
<feature type="transmembrane region" description="Helical" evidence="1">
    <location>
        <begin position="341"/>
        <end position="365"/>
    </location>
</feature>
<feature type="transmembrane region" description="Helical" evidence="1">
    <location>
        <begin position="377"/>
        <end position="399"/>
    </location>
</feature>
<feature type="transmembrane region" description="Helical" evidence="1">
    <location>
        <begin position="238"/>
        <end position="261"/>
    </location>
</feature>
<evidence type="ECO:0000256" key="1">
    <source>
        <dbReference type="SAM" id="Phobius"/>
    </source>
</evidence>
<dbReference type="InterPro" id="IPR010540">
    <property type="entry name" value="CmpB_TMEM229"/>
</dbReference>
<evidence type="ECO:0000313" key="3">
    <source>
        <dbReference type="Proteomes" id="UP000195305"/>
    </source>
</evidence>
<gene>
    <name evidence="2" type="ORF">B5E75_02190</name>
</gene>
<feature type="transmembrane region" description="Helical" evidence="1">
    <location>
        <begin position="148"/>
        <end position="168"/>
    </location>
</feature>
<feature type="transmembrane region" description="Helical" evidence="1">
    <location>
        <begin position="300"/>
        <end position="329"/>
    </location>
</feature>
<feature type="transmembrane region" description="Helical" evidence="1">
    <location>
        <begin position="12"/>
        <end position="29"/>
    </location>
</feature>
<feature type="transmembrane region" description="Helical" evidence="1">
    <location>
        <begin position="109"/>
        <end position="128"/>
    </location>
</feature>
<evidence type="ECO:0008006" key="4">
    <source>
        <dbReference type="Google" id="ProtNLM"/>
    </source>
</evidence>
<dbReference type="Pfam" id="PF06541">
    <property type="entry name" value="ABC_trans_CmpB"/>
    <property type="match status" value="2"/>
</dbReference>
<sequence>MERFIYDQLGIFFVYSFIGWLVGTVLAAYRRHRFIDVGFLYGPYCPSYGICGVLFAVLLHDLKGQWFFLFLGGAIIVFMVVYLTGFLLQQIFHHKWWDCSHKKFQFGSYVHMPYTILWGLMAVISIEFIEPLLLGVLHWIPMSIREIILIILLIIMGIDLLGTLTGILSTRSRVKKGIVKDVSENMQKTADRLGMKISEWTLKHFVSAYPHLDKKEILDTPRPKKNVIFAKGCSFYKLVWLFFIGAFLGDIVETIFCYMTTGTLMSRSSVVYGPFSIVWGIGCAVLTLLLYQYRDRSDRFIFMFGTLVGGAYEYACSVFTEIVFGTVFWDYSHLPFNLGGRINLLFCFFWGIVAVVWIKMIYPVLSSWIEKITYKKGVIMTWCFVVFMTFNILMSGLALSRYSQRQNGLKAQNSVERYIDQQFPDQRMEMIYPNAKFPVKR</sequence>
<keyword evidence="1" id="KW-0812">Transmembrane</keyword>
<name>A0A1Y4T1N4_9FIRM</name>
<dbReference type="AlphaFoldDB" id="A0A1Y4T1N4"/>
<dbReference type="EMBL" id="NFLJ01000004">
    <property type="protein sequence ID" value="OUQ36106.1"/>
    <property type="molecule type" value="Genomic_DNA"/>
</dbReference>
<reference evidence="2 3" key="1">
    <citation type="journal article" date="2018" name="BMC Genomics">
        <title>Whole genome sequencing and function prediction of 133 gut anaerobes isolated from chicken caecum in pure cultures.</title>
        <authorList>
            <person name="Medvecky M."/>
            <person name="Cejkova D."/>
            <person name="Polansky O."/>
            <person name="Karasova D."/>
            <person name="Kubasova T."/>
            <person name="Cizek A."/>
            <person name="Rychlik I."/>
        </authorList>
    </citation>
    <scope>NUCLEOTIDE SEQUENCE [LARGE SCALE GENOMIC DNA]</scope>
    <source>
        <strain evidence="2 3">An13</strain>
    </source>
</reference>
<keyword evidence="3" id="KW-1185">Reference proteome</keyword>
<dbReference type="Proteomes" id="UP000195305">
    <property type="component" value="Unassembled WGS sequence"/>
</dbReference>
<evidence type="ECO:0000313" key="2">
    <source>
        <dbReference type="EMBL" id="OUQ36106.1"/>
    </source>
</evidence>